<dbReference type="SUPFAM" id="SSF50475">
    <property type="entry name" value="FMN-binding split barrel"/>
    <property type="match status" value="1"/>
</dbReference>
<comment type="similarity">
    <text evidence="3">Belongs to the flavoredoxin family.</text>
</comment>
<dbReference type="InterPro" id="IPR052174">
    <property type="entry name" value="Flavoredoxin"/>
</dbReference>
<dbReference type="GO" id="GO:0016646">
    <property type="term" value="F:oxidoreductase activity, acting on the CH-NH group of donors, NAD or NADP as acceptor"/>
    <property type="evidence" value="ECO:0007669"/>
    <property type="project" value="UniProtKB-ARBA"/>
</dbReference>
<dbReference type="GO" id="GO:0010181">
    <property type="term" value="F:FMN binding"/>
    <property type="evidence" value="ECO:0007669"/>
    <property type="project" value="InterPro"/>
</dbReference>
<proteinExistence type="inferred from homology"/>
<evidence type="ECO:0000256" key="2">
    <source>
        <dbReference type="ARBA" id="ARBA00022630"/>
    </source>
</evidence>
<dbReference type="EMBL" id="QVLV01000007">
    <property type="protein sequence ID" value="RGE60458.1"/>
    <property type="molecule type" value="Genomic_DNA"/>
</dbReference>
<dbReference type="InterPro" id="IPR002563">
    <property type="entry name" value="Flavin_Rdtase-like_dom"/>
</dbReference>
<evidence type="ECO:0000259" key="4">
    <source>
        <dbReference type="Pfam" id="PF01613"/>
    </source>
</evidence>
<evidence type="ECO:0000313" key="5">
    <source>
        <dbReference type="EMBL" id="RGE60458.1"/>
    </source>
</evidence>
<sequence>MDFVTAIPSPLFVATSYKSNGKTNACLQSWACFSGDSKGFYAILSSVNKKGHLYQTIKEKSEVVLNFPSADVYELCLATIKHNGFEDDEIALSGLTAKPASKVDAPVIEECFMNLECKYLWEREITENSPHVLMCLEVVNVCVDEQHLDETKQGRYGGNGLLYNIHYPINPEDFTGKSHDWIAVLTKYKDMGEY</sequence>
<dbReference type="PANTHER" id="PTHR43567">
    <property type="entry name" value="FLAVOREDOXIN-RELATED-RELATED"/>
    <property type="match status" value="1"/>
</dbReference>
<comment type="caution">
    <text evidence="5">The sequence shown here is derived from an EMBL/GenBank/DDBJ whole genome shotgun (WGS) entry which is preliminary data.</text>
</comment>
<evidence type="ECO:0000256" key="1">
    <source>
        <dbReference type="ARBA" id="ARBA00001917"/>
    </source>
</evidence>
<accession>A0A3E3I5A2</accession>
<feature type="domain" description="Flavin reductase like" evidence="4">
    <location>
        <begin position="6"/>
        <end position="150"/>
    </location>
</feature>
<dbReference type="Proteomes" id="UP000260812">
    <property type="component" value="Unassembled WGS sequence"/>
</dbReference>
<dbReference type="PANTHER" id="PTHR43567:SF1">
    <property type="entry name" value="FLAVOREDOXIN"/>
    <property type="match status" value="1"/>
</dbReference>
<keyword evidence="6" id="KW-1185">Reference proteome</keyword>
<evidence type="ECO:0000256" key="3">
    <source>
        <dbReference type="ARBA" id="ARBA00038054"/>
    </source>
</evidence>
<reference evidence="5" key="1">
    <citation type="submission" date="2018-08" db="EMBL/GenBank/DDBJ databases">
        <title>A genome reference for cultivated species of the human gut microbiota.</title>
        <authorList>
            <person name="Zou Y."/>
            <person name="Xue W."/>
            <person name="Luo G."/>
        </authorList>
    </citation>
    <scope>NUCLEOTIDE SEQUENCE [LARGE SCALE GENOMIC DNA]</scope>
    <source>
        <strain evidence="5">TF05-5AC</strain>
    </source>
</reference>
<protein>
    <submittedName>
        <fullName evidence="5">Flavin reductase</fullName>
    </submittedName>
</protein>
<name>A0A3E3I5A2_9FIRM</name>
<evidence type="ECO:0000313" key="6">
    <source>
        <dbReference type="Proteomes" id="UP000260812"/>
    </source>
</evidence>
<gene>
    <name evidence="5" type="ORF">DXC51_12530</name>
</gene>
<comment type="cofactor">
    <cofactor evidence="1">
        <name>FMN</name>
        <dbReference type="ChEBI" id="CHEBI:58210"/>
    </cofactor>
</comment>
<keyword evidence="2" id="KW-0285">Flavoprotein</keyword>
<dbReference type="Pfam" id="PF01613">
    <property type="entry name" value="Flavin_Reduct"/>
    <property type="match status" value="1"/>
</dbReference>
<dbReference type="Gene3D" id="2.30.110.10">
    <property type="entry name" value="Electron Transport, Fmn-binding Protein, Chain A"/>
    <property type="match status" value="1"/>
</dbReference>
<organism evidence="5 6">
    <name type="scientific">Eisenbergiella massiliensis</name>
    <dbReference type="NCBI Taxonomy" id="1720294"/>
    <lineage>
        <taxon>Bacteria</taxon>
        <taxon>Bacillati</taxon>
        <taxon>Bacillota</taxon>
        <taxon>Clostridia</taxon>
        <taxon>Lachnospirales</taxon>
        <taxon>Lachnospiraceae</taxon>
        <taxon>Eisenbergiella</taxon>
    </lineage>
</organism>
<dbReference type="AlphaFoldDB" id="A0A3E3I5A2"/>
<dbReference type="InterPro" id="IPR012349">
    <property type="entry name" value="Split_barrel_FMN-bd"/>
</dbReference>